<keyword evidence="3" id="KW-0804">Transcription</keyword>
<organism evidence="6 7">
    <name type="scientific">Chengkuizengella marina</name>
    <dbReference type="NCBI Taxonomy" id="2507566"/>
    <lineage>
        <taxon>Bacteria</taxon>
        <taxon>Bacillati</taxon>
        <taxon>Bacillota</taxon>
        <taxon>Bacilli</taxon>
        <taxon>Bacillales</taxon>
        <taxon>Paenibacillaceae</taxon>
        <taxon>Chengkuizengella</taxon>
    </lineage>
</organism>
<evidence type="ECO:0000256" key="4">
    <source>
        <dbReference type="SAM" id="MobiDB-lite"/>
    </source>
</evidence>
<dbReference type="InterPro" id="IPR011711">
    <property type="entry name" value="GntR_C"/>
</dbReference>
<dbReference type="Pfam" id="PF07729">
    <property type="entry name" value="FCD"/>
    <property type="match status" value="1"/>
</dbReference>
<dbReference type="PROSITE" id="PS50949">
    <property type="entry name" value="HTH_GNTR"/>
    <property type="match status" value="1"/>
</dbReference>
<dbReference type="AlphaFoldDB" id="A0A6N9Q182"/>
<dbReference type="SUPFAM" id="SSF46785">
    <property type="entry name" value="Winged helix' DNA-binding domain"/>
    <property type="match status" value="1"/>
</dbReference>
<dbReference type="Gene3D" id="1.10.10.10">
    <property type="entry name" value="Winged helix-like DNA-binding domain superfamily/Winged helix DNA-binding domain"/>
    <property type="match status" value="1"/>
</dbReference>
<dbReference type="OrthoDB" id="214086at2"/>
<keyword evidence="2" id="KW-0238">DNA-binding</keyword>
<dbReference type="CDD" id="cd07377">
    <property type="entry name" value="WHTH_GntR"/>
    <property type="match status" value="1"/>
</dbReference>
<dbReference type="PANTHER" id="PTHR43537:SF5">
    <property type="entry name" value="UXU OPERON TRANSCRIPTIONAL REGULATOR"/>
    <property type="match status" value="1"/>
</dbReference>
<dbReference type="SMART" id="SM00895">
    <property type="entry name" value="FCD"/>
    <property type="match status" value="1"/>
</dbReference>
<accession>A0A6N9Q182</accession>
<feature type="domain" description="HTH gntR-type" evidence="5">
    <location>
        <begin position="17"/>
        <end position="87"/>
    </location>
</feature>
<proteinExistence type="predicted"/>
<dbReference type="RefSeq" id="WP_160645537.1">
    <property type="nucleotide sequence ID" value="NZ_SIJB01000017.1"/>
</dbReference>
<dbReference type="EMBL" id="SIJB01000017">
    <property type="protein sequence ID" value="NBI28745.1"/>
    <property type="molecule type" value="Genomic_DNA"/>
</dbReference>
<keyword evidence="7" id="KW-1185">Reference proteome</keyword>
<evidence type="ECO:0000256" key="1">
    <source>
        <dbReference type="ARBA" id="ARBA00023015"/>
    </source>
</evidence>
<feature type="region of interest" description="Disordered" evidence="4">
    <location>
        <begin position="223"/>
        <end position="246"/>
    </location>
</feature>
<dbReference type="InterPro" id="IPR036390">
    <property type="entry name" value="WH_DNA-bd_sf"/>
</dbReference>
<dbReference type="PRINTS" id="PR00035">
    <property type="entry name" value="HTHGNTR"/>
</dbReference>
<comment type="caution">
    <text evidence="6">The sequence shown here is derived from an EMBL/GenBank/DDBJ whole genome shotgun (WGS) entry which is preliminary data.</text>
</comment>
<name>A0A6N9Q182_9BACL</name>
<evidence type="ECO:0000313" key="6">
    <source>
        <dbReference type="EMBL" id="NBI28745.1"/>
    </source>
</evidence>
<keyword evidence="1" id="KW-0805">Transcription regulation</keyword>
<evidence type="ECO:0000256" key="3">
    <source>
        <dbReference type="ARBA" id="ARBA00023163"/>
    </source>
</evidence>
<protein>
    <submittedName>
        <fullName evidence="6">FadR family transcriptional regulator</fullName>
    </submittedName>
</protein>
<dbReference type="SUPFAM" id="SSF48008">
    <property type="entry name" value="GntR ligand-binding domain-like"/>
    <property type="match status" value="1"/>
</dbReference>
<dbReference type="PANTHER" id="PTHR43537">
    <property type="entry name" value="TRANSCRIPTIONAL REGULATOR, GNTR FAMILY"/>
    <property type="match status" value="1"/>
</dbReference>
<dbReference type="SMART" id="SM00345">
    <property type="entry name" value="HTH_GNTR"/>
    <property type="match status" value="1"/>
</dbReference>
<evidence type="ECO:0000256" key="2">
    <source>
        <dbReference type="ARBA" id="ARBA00023125"/>
    </source>
</evidence>
<gene>
    <name evidence="6" type="ORF">ERL59_07220</name>
</gene>
<reference evidence="6 7" key="1">
    <citation type="submission" date="2019-01" db="EMBL/GenBank/DDBJ databases">
        <title>Chengkuizengella sp. nov., isolated from deep-sea sediment of East Pacific Ocean.</title>
        <authorList>
            <person name="Yang J."/>
            <person name="Lai Q."/>
            <person name="Shao Z."/>
        </authorList>
    </citation>
    <scope>NUCLEOTIDE SEQUENCE [LARGE SCALE GENOMIC DNA]</scope>
    <source>
        <strain evidence="6 7">YPA3-1-1</strain>
    </source>
</reference>
<dbReference type="Proteomes" id="UP000448943">
    <property type="component" value="Unassembled WGS sequence"/>
</dbReference>
<evidence type="ECO:0000313" key="7">
    <source>
        <dbReference type="Proteomes" id="UP000448943"/>
    </source>
</evidence>
<dbReference type="InterPro" id="IPR036388">
    <property type="entry name" value="WH-like_DNA-bd_sf"/>
</dbReference>
<dbReference type="InterPro" id="IPR008920">
    <property type="entry name" value="TF_FadR/GntR_C"/>
</dbReference>
<dbReference type="Pfam" id="PF00392">
    <property type="entry name" value="GntR"/>
    <property type="match status" value="1"/>
</dbReference>
<dbReference type="Gene3D" id="1.20.120.530">
    <property type="entry name" value="GntR ligand-binding domain-like"/>
    <property type="match status" value="1"/>
</dbReference>
<evidence type="ECO:0000259" key="5">
    <source>
        <dbReference type="PROSITE" id="PS50949"/>
    </source>
</evidence>
<dbReference type="GO" id="GO:0003677">
    <property type="term" value="F:DNA binding"/>
    <property type="evidence" value="ECO:0007669"/>
    <property type="project" value="UniProtKB-KW"/>
</dbReference>
<dbReference type="GO" id="GO:0003700">
    <property type="term" value="F:DNA-binding transcription factor activity"/>
    <property type="evidence" value="ECO:0007669"/>
    <property type="project" value="InterPro"/>
</dbReference>
<dbReference type="InterPro" id="IPR000524">
    <property type="entry name" value="Tscrpt_reg_HTH_GntR"/>
</dbReference>
<sequence length="246" mass="28185">MKDKVNLGGIFNKVQPVRGFEDIAMQIQEAIYSGQLKSGDRLPSERDLAEMFQVSRSTVREAIRVLEAEKMVEVRRGVKGGIIIVEPKPEQVGRSIEALIRFRGATAEELGEFRTDFESQTAYLAAKRATQEQLDRLQEITNLFRDESSTFDTPWSKLVEYDLMFHEEVANASHNKIRVAIMMATHGILQKSSLSIEKVDTREWRMQQAIDLQNITDAITKRDQEKARKAMEDHVGRNVDKYTDHD</sequence>